<evidence type="ECO:0000259" key="7">
    <source>
        <dbReference type="Pfam" id="PF07992"/>
    </source>
</evidence>
<dbReference type="PRINTS" id="PR00411">
    <property type="entry name" value="PNDRDTASEI"/>
</dbReference>
<dbReference type="SUPFAM" id="SSF55424">
    <property type="entry name" value="FAD/NAD-linked reductases, dimerisation (C-terminal) domain"/>
    <property type="match status" value="1"/>
</dbReference>
<dbReference type="InterPro" id="IPR001100">
    <property type="entry name" value="Pyr_nuc-diS_OxRdtase"/>
</dbReference>
<dbReference type="Pfam" id="PF02852">
    <property type="entry name" value="Pyr_redox_dim"/>
    <property type="match status" value="1"/>
</dbReference>
<evidence type="ECO:0000256" key="1">
    <source>
        <dbReference type="ARBA" id="ARBA00001974"/>
    </source>
</evidence>
<organism evidence="8 9">
    <name type="scientific">Rhodococcus olei</name>
    <dbReference type="NCBI Taxonomy" id="2161675"/>
    <lineage>
        <taxon>Bacteria</taxon>
        <taxon>Bacillati</taxon>
        <taxon>Actinomycetota</taxon>
        <taxon>Actinomycetes</taxon>
        <taxon>Mycobacteriales</taxon>
        <taxon>Nocardiaceae</taxon>
        <taxon>Rhodococcus</taxon>
    </lineage>
</organism>
<reference evidence="9" key="1">
    <citation type="journal article" date="2019" name="Int. J. Syst. Evol. Microbiol.">
        <title>The Global Catalogue of Microorganisms (GCM) 10K type strain sequencing project: providing services to taxonomists for standard genome sequencing and annotation.</title>
        <authorList>
            <consortium name="The Broad Institute Genomics Platform"/>
            <consortium name="The Broad Institute Genome Sequencing Center for Infectious Disease"/>
            <person name="Wu L."/>
            <person name="Ma J."/>
        </authorList>
    </citation>
    <scope>NUCLEOTIDE SEQUENCE [LARGE SCALE GENOMIC DNA]</scope>
    <source>
        <strain evidence="9">JCM 32206</strain>
    </source>
</reference>
<name>A0ABP8PNP8_9NOCA</name>
<dbReference type="EMBL" id="BAABFB010000075">
    <property type="protein sequence ID" value="GAA4488902.1"/>
    <property type="molecule type" value="Genomic_DNA"/>
</dbReference>
<evidence type="ECO:0000313" key="9">
    <source>
        <dbReference type="Proteomes" id="UP001501183"/>
    </source>
</evidence>
<evidence type="ECO:0000259" key="6">
    <source>
        <dbReference type="Pfam" id="PF02852"/>
    </source>
</evidence>
<dbReference type="PIRSF" id="PIRSF000350">
    <property type="entry name" value="Mercury_reductase_MerA"/>
    <property type="match status" value="1"/>
</dbReference>
<evidence type="ECO:0000256" key="3">
    <source>
        <dbReference type="ARBA" id="ARBA00022630"/>
    </source>
</evidence>
<dbReference type="PANTHER" id="PTHR22912:SF151">
    <property type="entry name" value="DIHYDROLIPOYL DEHYDROGENASE, MITOCHONDRIAL"/>
    <property type="match status" value="1"/>
</dbReference>
<keyword evidence="9" id="KW-1185">Reference proteome</keyword>
<dbReference type="Gene3D" id="3.50.50.60">
    <property type="entry name" value="FAD/NAD(P)-binding domain"/>
    <property type="match status" value="2"/>
</dbReference>
<dbReference type="InterPro" id="IPR036188">
    <property type="entry name" value="FAD/NAD-bd_sf"/>
</dbReference>
<keyword evidence="5" id="KW-0520">NAD</keyword>
<dbReference type="Gene3D" id="3.30.390.30">
    <property type="match status" value="1"/>
</dbReference>
<dbReference type="PANTHER" id="PTHR22912">
    <property type="entry name" value="DISULFIDE OXIDOREDUCTASE"/>
    <property type="match status" value="1"/>
</dbReference>
<comment type="cofactor">
    <cofactor evidence="1">
        <name>FAD</name>
        <dbReference type="ChEBI" id="CHEBI:57692"/>
    </cofactor>
</comment>
<dbReference type="InterPro" id="IPR050151">
    <property type="entry name" value="Class-I_Pyr_Nuc-Dis_Oxidored"/>
</dbReference>
<dbReference type="PRINTS" id="PR00368">
    <property type="entry name" value="FADPNR"/>
</dbReference>
<keyword evidence="3" id="KW-0285">Flavoprotein</keyword>
<evidence type="ECO:0000256" key="5">
    <source>
        <dbReference type="ARBA" id="ARBA00023027"/>
    </source>
</evidence>
<feature type="domain" description="FAD/NAD(P)-binding" evidence="7">
    <location>
        <begin position="13"/>
        <end position="339"/>
    </location>
</feature>
<feature type="domain" description="Pyridine nucleotide-disulphide oxidoreductase dimerisation" evidence="6">
    <location>
        <begin position="373"/>
        <end position="478"/>
    </location>
</feature>
<dbReference type="Proteomes" id="UP001501183">
    <property type="component" value="Unassembled WGS sequence"/>
</dbReference>
<accession>A0ABP8PNP8</accession>
<dbReference type="RefSeq" id="WP_345351902.1">
    <property type="nucleotide sequence ID" value="NZ_BAABFB010000075.1"/>
</dbReference>
<proteinExistence type="inferred from homology"/>
<comment type="similarity">
    <text evidence="2">Belongs to the class-I pyridine nucleotide-disulfide oxidoreductase family.</text>
</comment>
<comment type="caution">
    <text evidence="8">The sequence shown here is derived from an EMBL/GenBank/DDBJ whole genome shotgun (WGS) entry which is preliminary data.</text>
</comment>
<protein>
    <submittedName>
        <fullName evidence="8">NAD(P)/FAD-dependent oxidoreductase</fullName>
    </submittedName>
</protein>
<evidence type="ECO:0000313" key="8">
    <source>
        <dbReference type="EMBL" id="GAA4488902.1"/>
    </source>
</evidence>
<dbReference type="InterPro" id="IPR016156">
    <property type="entry name" value="FAD/NAD-linked_Rdtase_dimer_sf"/>
</dbReference>
<dbReference type="InterPro" id="IPR023753">
    <property type="entry name" value="FAD/NAD-binding_dom"/>
</dbReference>
<sequence>MPSESGAVAPTEYDVVVIGGGPAGEVAAQYAVAGSDRTAVIVEHELLGGECSYWACMPSKALLRPGSVLGAGRAMAGVRESLGGNTLDVPSVLRRRDRFTSHHDDSGQESWATSVGVDVLRGSGRLAGDRAVVVDTADGTRTLAARLAVVLATGSSPTVPATPGLREALPWTSRDATNLAEVPDRVAIIGGGVVACEAASWLLDLGAREVTLLVRGPALLASAEPFARDAVAAALRARGAEVRTGVSAAAVRRASPRDTGVGRIHGGPVTVSLDDDSDLVVDELLVAAGRRPAIAGLGLESVGLDAVSTDDHLTVAGVTGNWLYAVGDVAGRSPLTHMGKYHGRICGDVIAARARSHSVDGDRYRAGADGSAVPQVVFTSPEVASVGRTERAARAAGFDVETVDLDIAVAGSSLSRDDFTGHAKLVIDRASDTLLGATFVGTEVAELLHAATVAVVGAVPLPALWHAVPAYPTVSEVWLRLLEARRG</sequence>
<dbReference type="Pfam" id="PF07992">
    <property type="entry name" value="Pyr_redox_2"/>
    <property type="match status" value="1"/>
</dbReference>
<evidence type="ECO:0000256" key="2">
    <source>
        <dbReference type="ARBA" id="ARBA00007532"/>
    </source>
</evidence>
<keyword evidence="4" id="KW-0274">FAD</keyword>
<dbReference type="SUPFAM" id="SSF51905">
    <property type="entry name" value="FAD/NAD(P)-binding domain"/>
    <property type="match status" value="1"/>
</dbReference>
<gene>
    <name evidence="8" type="ORF">GCM10023094_49540</name>
</gene>
<dbReference type="InterPro" id="IPR004099">
    <property type="entry name" value="Pyr_nucl-diS_OxRdtase_dimer"/>
</dbReference>
<evidence type="ECO:0000256" key="4">
    <source>
        <dbReference type="ARBA" id="ARBA00022827"/>
    </source>
</evidence>